<reference evidence="1" key="1">
    <citation type="journal article" date="2013" name="PLoS ONE">
        <title>Direct detection of alternative open reading frames translation products in human significantly expands the proteome.</title>
        <authorList>
            <person name="Vanderperre B."/>
            <person name="Lucier J.-F."/>
            <person name="Motard J."/>
            <person name="Tremblay G."/>
            <person name="Vanderperre S."/>
            <person name="Wisztorski M."/>
            <person name="Salzet M."/>
            <person name="Boisvert F.-M."/>
            <person name="Roucou X."/>
        </authorList>
    </citation>
    <scope>NUCLEOTIDE SEQUENCE</scope>
</reference>
<dbReference type="AlphaFoldDB" id="L8E6T3"/>
<evidence type="ECO:0000313" key="1">
    <source>
        <dbReference type="EMBL" id="CCQ42950.1"/>
    </source>
</evidence>
<organism evidence="1">
    <name type="scientific">Homo sapiens</name>
    <name type="common">Human</name>
    <dbReference type="NCBI Taxonomy" id="9606"/>
    <lineage>
        <taxon>Eukaryota</taxon>
        <taxon>Metazoa</taxon>
        <taxon>Chordata</taxon>
        <taxon>Craniata</taxon>
        <taxon>Vertebrata</taxon>
        <taxon>Euteleostomi</taxon>
        <taxon>Mammalia</taxon>
        <taxon>Eutheria</taxon>
        <taxon>Euarchontoglires</taxon>
        <taxon>Primates</taxon>
        <taxon>Haplorrhini</taxon>
        <taxon>Catarrhini</taxon>
        <taxon>Hominidae</taxon>
        <taxon>Homo</taxon>
    </lineage>
</organism>
<accession>L8E6T3</accession>
<name>L8E6T3_HUMAN</name>
<dbReference type="PeptideAtlas" id="L8E6T3"/>
<sequence>MTILMMSSDHRRIPGLLGFLSPQRLSTHTYVPEHLLNVSLAFYEKLCFEN</sequence>
<proteinExistence type="predicted"/>
<gene>
    <name evidence="1" type="primary">SEPT12</name>
</gene>
<dbReference type="EMBL" id="HF583453">
    <property type="protein sequence ID" value="CCQ42950.1"/>
    <property type="molecule type" value="Genomic_DNA"/>
</dbReference>
<protein>
    <submittedName>
        <fullName evidence="1">Alternative protein SEPT12</fullName>
    </submittedName>
</protein>